<name>A0AAJ0GY92_9PEZI</name>
<dbReference type="PANTHER" id="PTHR11362">
    <property type="entry name" value="PHOSPHATIDYLETHANOLAMINE-BINDING PROTEIN"/>
    <property type="match status" value="1"/>
</dbReference>
<sequence>MLDSEGINVALDLIKDRSKVLGLTVGSHKVEPGKYISRNEAKAAPQVSFNSLSPDRTYLVICIDLDAPFSSFSFMAPILHWLQSGLKPSPDGSGCLQSSEPPISNYRGPGPPPGAAPHRYVFLLYEQPDGFDAKKYAPAGGKDMGMGPRIRWNLDAWVKEVELGPVLAVNYFTSN</sequence>
<comment type="caution">
    <text evidence="2">The sequence shown here is derived from an EMBL/GenBank/DDBJ whole genome shotgun (WGS) entry which is preliminary data.</text>
</comment>
<dbReference type="InterPro" id="IPR035810">
    <property type="entry name" value="PEBP_euk"/>
</dbReference>
<accession>A0AAJ0GY92</accession>
<dbReference type="AlphaFoldDB" id="A0AAJ0GY92"/>
<dbReference type="CDD" id="cd00866">
    <property type="entry name" value="PEBP_euk"/>
    <property type="match status" value="1"/>
</dbReference>
<dbReference type="Pfam" id="PF01161">
    <property type="entry name" value="PBP"/>
    <property type="match status" value="1"/>
</dbReference>
<dbReference type="GO" id="GO:0046578">
    <property type="term" value="P:regulation of Ras protein signal transduction"/>
    <property type="evidence" value="ECO:0007669"/>
    <property type="project" value="TreeGrafter"/>
</dbReference>
<dbReference type="PANTHER" id="PTHR11362:SF78">
    <property type="entry name" value="PROTEASE INHIBITOR"/>
    <property type="match status" value="1"/>
</dbReference>
<dbReference type="Proteomes" id="UP001273166">
    <property type="component" value="Unassembled WGS sequence"/>
</dbReference>
<dbReference type="Gene3D" id="3.90.280.10">
    <property type="entry name" value="PEBP-like"/>
    <property type="match status" value="1"/>
</dbReference>
<dbReference type="GO" id="GO:0030414">
    <property type="term" value="F:peptidase inhibitor activity"/>
    <property type="evidence" value="ECO:0007669"/>
    <property type="project" value="UniProtKB-KW"/>
</dbReference>
<dbReference type="EMBL" id="JAUDZG010000002">
    <property type="protein sequence ID" value="KAK3308383.1"/>
    <property type="molecule type" value="Genomic_DNA"/>
</dbReference>
<feature type="region of interest" description="Disordered" evidence="1">
    <location>
        <begin position="90"/>
        <end position="110"/>
    </location>
</feature>
<keyword evidence="3" id="KW-1185">Reference proteome</keyword>
<proteinExistence type="predicted"/>
<evidence type="ECO:0000313" key="3">
    <source>
        <dbReference type="Proteomes" id="UP001273166"/>
    </source>
</evidence>
<reference evidence="2" key="2">
    <citation type="submission" date="2023-06" db="EMBL/GenBank/DDBJ databases">
        <authorList>
            <consortium name="Lawrence Berkeley National Laboratory"/>
            <person name="Mondo S.J."/>
            <person name="Hensen N."/>
            <person name="Bonometti L."/>
            <person name="Westerberg I."/>
            <person name="Brannstrom I.O."/>
            <person name="Guillou S."/>
            <person name="Cros-Aarteil S."/>
            <person name="Calhoun S."/>
            <person name="Haridas S."/>
            <person name="Kuo A."/>
            <person name="Pangilinan J."/>
            <person name="Riley R."/>
            <person name="Labutti K."/>
            <person name="Andreopoulos B."/>
            <person name="Lipzen A."/>
            <person name="Chen C."/>
            <person name="Yanf M."/>
            <person name="Daum C."/>
            <person name="Ng V."/>
            <person name="Clum A."/>
            <person name="Steindorff A."/>
            <person name="Ohm R."/>
            <person name="Martin F."/>
            <person name="Silar P."/>
            <person name="Natvig D."/>
            <person name="Lalanne C."/>
            <person name="Gautier V."/>
            <person name="Ament-Velasquez S.L."/>
            <person name="Kruys A."/>
            <person name="Hutchinson M.I."/>
            <person name="Powell A.J."/>
            <person name="Barry K."/>
            <person name="Miller A.N."/>
            <person name="Grigoriev I.V."/>
            <person name="Debuchy R."/>
            <person name="Gladieux P."/>
            <person name="Thoren M.H."/>
            <person name="Johannesson H."/>
        </authorList>
    </citation>
    <scope>NUCLEOTIDE SEQUENCE</scope>
    <source>
        <strain evidence="2">CBS 333.67</strain>
    </source>
</reference>
<dbReference type="InterPro" id="IPR036610">
    <property type="entry name" value="PEBP-like_sf"/>
</dbReference>
<dbReference type="GeneID" id="87884210"/>
<dbReference type="GO" id="GO:0005543">
    <property type="term" value="F:phospholipid binding"/>
    <property type="evidence" value="ECO:0007669"/>
    <property type="project" value="TreeGrafter"/>
</dbReference>
<evidence type="ECO:0000313" key="2">
    <source>
        <dbReference type="EMBL" id="KAK3308383.1"/>
    </source>
</evidence>
<dbReference type="SUPFAM" id="SSF49777">
    <property type="entry name" value="PEBP-like"/>
    <property type="match status" value="1"/>
</dbReference>
<gene>
    <name evidence="2" type="ORF">B0T15DRAFT_410765</name>
</gene>
<dbReference type="GO" id="GO:0030162">
    <property type="term" value="P:regulation of proteolysis"/>
    <property type="evidence" value="ECO:0007669"/>
    <property type="project" value="TreeGrafter"/>
</dbReference>
<dbReference type="RefSeq" id="XP_062724163.1">
    <property type="nucleotide sequence ID" value="XM_062865381.1"/>
</dbReference>
<keyword evidence="2" id="KW-0646">Protease inhibitor</keyword>
<reference evidence="2" key="1">
    <citation type="journal article" date="2023" name="Mol. Phylogenet. Evol.">
        <title>Genome-scale phylogeny and comparative genomics of the fungal order Sordariales.</title>
        <authorList>
            <person name="Hensen N."/>
            <person name="Bonometti L."/>
            <person name="Westerberg I."/>
            <person name="Brannstrom I.O."/>
            <person name="Guillou S."/>
            <person name="Cros-Aarteil S."/>
            <person name="Calhoun S."/>
            <person name="Haridas S."/>
            <person name="Kuo A."/>
            <person name="Mondo S."/>
            <person name="Pangilinan J."/>
            <person name="Riley R."/>
            <person name="LaButti K."/>
            <person name="Andreopoulos B."/>
            <person name="Lipzen A."/>
            <person name="Chen C."/>
            <person name="Yan M."/>
            <person name="Daum C."/>
            <person name="Ng V."/>
            <person name="Clum A."/>
            <person name="Steindorff A."/>
            <person name="Ohm R.A."/>
            <person name="Martin F."/>
            <person name="Silar P."/>
            <person name="Natvig D.O."/>
            <person name="Lalanne C."/>
            <person name="Gautier V."/>
            <person name="Ament-Velasquez S.L."/>
            <person name="Kruys A."/>
            <person name="Hutchinson M.I."/>
            <person name="Powell A.J."/>
            <person name="Barry K."/>
            <person name="Miller A.N."/>
            <person name="Grigoriev I.V."/>
            <person name="Debuchy R."/>
            <person name="Gladieux P."/>
            <person name="Hiltunen Thoren M."/>
            <person name="Johannesson H."/>
        </authorList>
    </citation>
    <scope>NUCLEOTIDE SEQUENCE</scope>
    <source>
        <strain evidence="2">CBS 333.67</strain>
    </source>
</reference>
<dbReference type="InterPro" id="IPR008914">
    <property type="entry name" value="PEBP"/>
</dbReference>
<organism evidence="2 3">
    <name type="scientific">Chaetomium strumarium</name>
    <dbReference type="NCBI Taxonomy" id="1170767"/>
    <lineage>
        <taxon>Eukaryota</taxon>
        <taxon>Fungi</taxon>
        <taxon>Dikarya</taxon>
        <taxon>Ascomycota</taxon>
        <taxon>Pezizomycotina</taxon>
        <taxon>Sordariomycetes</taxon>
        <taxon>Sordariomycetidae</taxon>
        <taxon>Sordariales</taxon>
        <taxon>Chaetomiaceae</taxon>
        <taxon>Chaetomium</taxon>
    </lineage>
</organism>
<protein>
    <submittedName>
        <fullName evidence="2">Protease inhibitor</fullName>
    </submittedName>
</protein>
<evidence type="ECO:0000256" key="1">
    <source>
        <dbReference type="SAM" id="MobiDB-lite"/>
    </source>
</evidence>